<feature type="domain" description="VWFA" evidence="1">
    <location>
        <begin position="91"/>
        <end position="273"/>
    </location>
</feature>
<evidence type="ECO:0000313" key="3">
    <source>
        <dbReference type="Proteomes" id="UP000197019"/>
    </source>
</evidence>
<dbReference type="PANTHER" id="PTHR10579">
    <property type="entry name" value="CALCIUM-ACTIVATED CHLORIDE CHANNEL REGULATOR"/>
    <property type="match status" value="1"/>
</dbReference>
<dbReference type="AlphaFoldDB" id="A0A1Z4C465"/>
<sequence>MLGLKTSFILSVLVIVTLLAGCMVRPYPADAGQEADTGQGKESAVAASTDPLTIEVIPQFDPILEKAARELYVMVRLKAGGASGKQRPPLDLALVLDRSGSMSGQKLDDAKRAALDLLGQLNEKDRVTLVVYDTLVDVLEKRLPVDATGRESLRTQLLKVKARDSTALGPALYQALEILESAERQEKDIAHIMLLSDGLANVGEQRPEMLSARAKQGFDRSVSVSTLGVGLDYNESLMTRVADEGGGDYHFIKNSDSIPGILNEELAGLSGTLARSVVLEFELDPGIAVSRVFGYAASTENQRTRVSGLINRCGLARLHKLAGVNPAQVIASHEPGIEPCRHIGNDVLDA</sequence>
<dbReference type="EMBL" id="CP022129">
    <property type="protein sequence ID" value="ASF48346.1"/>
    <property type="molecule type" value="Genomic_DNA"/>
</dbReference>
<proteinExistence type="predicted"/>
<dbReference type="SUPFAM" id="SSF53300">
    <property type="entry name" value="vWA-like"/>
    <property type="match status" value="1"/>
</dbReference>
<dbReference type="InterPro" id="IPR051266">
    <property type="entry name" value="CLCR"/>
</dbReference>
<dbReference type="KEGG" id="mpsy:CEK71_21035"/>
<dbReference type="PANTHER" id="PTHR10579:SF43">
    <property type="entry name" value="ZINC FINGER (C3HC4-TYPE RING FINGER) FAMILY PROTEIN"/>
    <property type="match status" value="1"/>
</dbReference>
<organism evidence="2 3">
    <name type="scientific">Methylovulum psychrotolerans</name>
    <dbReference type="NCBI Taxonomy" id="1704499"/>
    <lineage>
        <taxon>Bacteria</taxon>
        <taxon>Pseudomonadati</taxon>
        <taxon>Pseudomonadota</taxon>
        <taxon>Gammaproteobacteria</taxon>
        <taxon>Methylococcales</taxon>
        <taxon>Methylococcaceae</taxon>
        <taxon>Methylovulum</taxon>
    </lineage>
</organism>
<gene>
    <name evidence="2" type="ORF">CEK71_21035</name>
</gene>
<dbReference type="PROSITE" id="PS51257">
    <property type="entry name" value="PROKAR_LIPOPROTEIN"/>
    <property type="match status" value="1"/>
</dbReference>
<dbReference type="Pfam" id="PF00092">
    <property type="entry name" value="VWA"/>
    <property type="match status" value="1"/>
</dbReference>
<accession>A0A1Z4C465</accession>
<reference evidence="2 3" key="1">
    <citation type="submission" date="2017-06" db="EMBL/GenBank/DDBJ databases">
        <title>Genome Sequencing of the methanotroph Methylovulum psychrotolerants str. HV10-M2 isolated from a high-altitude environment.</title>
        <authorList>
            <person name="Mateos-Rivera A."/>
        </authorList>
    </citation>
    <scope>NUCLEOTIDE SEQUENCE [LARGE SCALE GENOMIC DNA]</scope>
    <source>
        <strain evidence="2 3">HV10_M2</strain>
    </source>
</reference>
<dbReference type="Gene3D" id="3.40.50.410">
    <property type="entry name" value="von Willebrand factor, type A domain"/>
    <property type="match status" value="1"/>
</dbReference>
<dbReference type="Proteomes" id="UP000197019">
    <property type="component" value="Chromosome"/>
</dbReference>
<keyword evidence="3" id="KW-1185">Reference proteome</keyword>
<protein>
    <recommendedName>
        <fullName evidence="1">VWFA domain-containing protein</fullName>
    </recommendedName>
</protein>
<dbReference type="InterPro" id="IPR036465">
    <property type="entry name" value="vWFA_dom_sf"/>
</dbReference>
<evidence type="ECO:0000259" key="1">
    <source>
        <dbReference type="PROSITE" id="PS50234"/>
    </source>
</evidence>
<dbReference type="SMART" id="SM00327">
    <property type="entry name" value="VWA"/>
    <property type="match status" value="1"/>
</dbReference>
<dbReference type="InterPro" id="IPR002035">
    <property type="entry name" value="VWF_A"/>
</dbReference>
<evidence type="ECO:0000313" key="2">
    <source>
        <dbReference type="EMBL" id="ASF48346.1"/>
    </source>
</evidence>
<name>A0A1Z4C465_9GAMM</name>
<dbReference type="PROSITE" id="PS50234">
    <property type="entry name" value="VWFA"/>
    <property type="match status" value="1"/>
</dbReference>